<proteinExistence type="predicted"/>
<keyword evidence="2" id="KW-1185">Reference proteome</keyword>
<comment type="caution">
    <text evidence="1">The sequence shown here is derived from an EMBL/GenBank/DDBJ whole genome shotgun (WGS) entry which is preliminary data.</text>
</comment>
<dbReference type="AlphaFoldDB" id="A0A9D4N8W9"/>
<sequence length="142" mass="15880">MFTDPFTAAGSLAEDCLEDSTPYKTLQRIVSDSDSDSEESPSGMVIVRMRIVVSLHRLRRSSEYRHPSTRTFSPSDFTESQNLEGSLSGMVIKTGVADLLGVMWPYEDNRSVEGRRYPGSGSNAREERECTLNSRWLPIGLI</sequence>
<dbReference type="Proteomes" id="UP000828390">
    <property type="component" value="Unassembled WGS sequence"/>
</dbReference>
<accession>A0A9D4N8W9</accession>
<evidence type="ECO:0000313" key="2">
    <source>
        <dbReference type="Proteomes" id="UP000828390"/>
    </source>
</evidence>
<dbReference type="EMBL" id="JAIWYP010000001">
    <property type="protein sequence ID" value="KAH3889359.1"/>
    <property type="molecule type" value="Genomic_DNA"/>
</dbReference>
<reference evidence="1" key="2">
    <citation type="submission" date="2020-11" db="EMBL/GenBank/DDBJ databases">
        <authorList>
            <person name="McCartney M.A."/>
            <person name="Auch B."/>
            <person name="Kono T."/>
            <person name="Mallez S."/>
            <person name="Becker A."/>
            <person name="Gohl D.M."/>
            <person name="Silverstein K.A.T."/>
            <person name="Koren S."/>
            <person name="Bechman K.B."/>
            <person name="Herman A."/>
            <person name="Abrahante J.E."/>
            <person name="Garbe J."/>
        </authorList>
    </citation>
    <scope>NUCLEOTIDE SEQUENCE</scope>
    <source>
        <strain evidence="1">Duluth1</strain>
        <tissue evidence="1">Whole animal</tissue>
    </source>
</reference>
<gene>
    <name evidence="1" type="ORF">DPMN_013413</name>
</gene>
<reference evidence="1" key="1">
    <citation type="journal article" date="2019" name="bioRxiv">
        <title>The Genome of the Zebra Mussel, Dreissena polymorpha: A Resource for Invasive Species Research.</title>
        <authorList>
            <person name="McCartney M.A."/>
            <person name="Auch B."/>
            <person name="Kono T."/>
            <person name="Mallez S."/>
            <person name="Zhang Y."/>
            <person name="Obille A."/>
            <person name="Becker A."/>
            <person name="Abrahante J.E."/>
            <person name="Garbe J."/>
            <person name="Badalamenti J.P."/>
            <person name="Herman A."/>
            <person name="Mangelson H."/>
            <person name="Liachko I."/>
            <person name="Sullivan S."/>
            <person name="Sone E.D."/>
            <person name="Koren S."/>
            <person name="Silverstein K.A.T."/>
            <person name="Beckman K.B."/>
            <person name="Gohl D.M."/>
        </authorList>
    </citation>
    <scope>NUCLEOTIDE SEQUENCE</scope>
    <source>
        <strain evidence="1">Duluth1</strain>
        <tissue evidence="1">Whole animal</tissue>
    </source>
</reference>
<organism evidence="1 2">
    <name type="scientific">Dreissena polymorpha</name>
    <name type="common">Zebra mussel</name>
    <name type="synonym">Mytilus polymorpha</name>
    <dbReference type="NCBI Taxonomy" id="45954"/>
    <lineage>
        <taxon>Eukaryota</taxon>
        <taxon>Metazoa</taxon>
        <taxon>Spiralia</taxon>
        <taxon>Lophotrochozoa</taxon>
        <taxon>Mollusca</taxon>
        <taxon>Bivalvia</taxon>
        <taxon>Autobranchia</taxon>
        <taxon>Heteroconchia</taxon>
        <taxon>Euheterodonta</taxon>
        <taxon>Imparidentia</taxon>
        <taxon>Neoheterodontei</taxon>
        <taxon>Myida</taxon>
        <taxon>Dreissenoidea</taxon>
        <taxon>Dreissenidae</taxon>
        <taxon>Dreissena</taxon>
    </lineage>
</organism>
<protein>
    <submittedName>
        <fullName evidence="1">Uncharacterized protein</fullName>
    </submittedName>
</protein>
<evidence type="ECO:0000313" key="1">
    <source>
        <dbReference type="EMBL" id="KAH3889359.1"/>
    </source>
</evidence>
<name>A0A9D4N8W9_DREPO</name>